<name>A0A2S3UA04_LACPN</name>
<feature type="signal peptide" evidence="1">
    <location>
        <begin position="1"/>
        <end position="21"/>
    </location>
</feature>
<gene>
    <name evidence="2" type="ORF">S101258_00385</name>
</gene>
<organism evidence="2 3">
    <name type="scientific">Lactiplantibacillus plantarum subsp. plantarum</name>
    <dbReference type="NCBI Taxonomy" id="337330"/>
    <lineage>
        <taxon>Bacteria</taxon>
        <taxon>Bacillati</taxon>
        <taxon>Bacillota</taxon>
        <taxon>Bacilli</taxon>
        <taxon>Lactobacillales</taxon>
        <taxon>Lactobacillaceae</taxon>
        <taxon>Lactiplantibacillus</taxon>
    </lineage>
</organism>
<accession>A0A2S3UA04</accession>
<evidence type="ECO:0000313" key="2">
    <source>
        <dbReference type="EMBL" id="POD88881.1"/>
    </source>
</evidence>
<dbReference type="Proteomes" id="UP000236990">
    <property type="component" value="Unassembled WGS sequence"/>
</dbReference>
<reference evidence="2 3" key="1">
    <citation type="submission" date="2017-06" db="EMBL/GenBank/DDBJ databases">
        <title>Genome sequence of Lactobacillus plantarum subsp. plantarum strain SRCM101258.</title>
        <authorList>
            <person name="Cho S.H."/>
        </authorList>
    </citation>
    <scope>NUCLEOTIDE SEQUENCE [LARGE SCALE GENOMIC DNA]</scope>
    <source>
        <strain evidence="2 3">SRCM101258</strain>
    </source>
</reference>
<feature type="chain" id="PRO_5038858704" description="Lipoprotein" evidence="1">
    <location>
        <begin position="22"/>
        <end position="133"/>
    </location>
</feature>
<evidence type="ECO:0008006" key="4">
    <source>
        <dbReference type="Google" id="ProtNLM"/>
    </source>
</evidence>
<evidence type="ECO:0000313" key="3">
    <source>
        <dbReference type="Proteomes" id="UP000236990"/>
    </source>
</evidence>
<evidence type="ECO:0000256" key="1">
    <source>
        <dbReference type="SAM" id="SignalP"/>
    </source>
</evidence>
<protein>
    <recommendedName>
        <fullName evidence="4">Lipoprotein</fullName>
    </recommendedName>
</protein>
<comment type="caution">
    <text evidence="2">The sequence shown here is derived from an EMBL/GenBank/DDBJ whole genome shotgun (WGS) entry which is preliminary data.</text>
</comment>
<dbReference type="EMBL" id="NKCZ01000057">
    <property type="protein sequence ID" value="POD88881.1"/>
    <property type="molecule type" value="Genomic_DNA"/>
</dbReference>
<proteinExistence type="predicted"/>
<sequence>MQFKKLAPLMGGLLVMSVGLAACGQTKTKTKQTTSTATKVAKATKQTVTTADVKNAKKLLINQKKWRYNAKNKVYYQVGVKYGTKTSSSTYESMGILFRPSMSRQRLVVRRRIPSLLIIRPRLKGIPPRRRQS</sequence>
<keyword evidence="1" id="KW-0732">Signal</keyword>
<dbReference type="PROSITE" id="PS51257">
    <property type="entry name" value="PROKAR_LIPOPROTEIN"/>
    <property type="match status" value="1"/>
</dbReference>
<dbReference type="AlphaFoldDB" id="A0A2S3UA04"/>